<feature type="compositionally biased region" description="Polar residues" evidence="2">
    <location>
        <begin position="1"/>
        <end position="24"/>
    </location>
</feature>
<evidence type="ECO:0000256" key="2">
    <source>
        <dbReference type="SAM" id="MobiDB-lite"/>
    </source>
</evidence>
<proteinExistence type="predicted"/>
<dbReference type="HOGENOM" id="CLU_776301_0_0_1"/>
<reference evidence="4 5" key="1">
    <citation type="submission" date="2014-04" db="EMBL/GenBank/DDBJ databases">
        <title>A new species of microsporidia sheds light on the evolution of extreme parasitism.</title>
        <authorList>
            <person name="Haag K.L."/>
            <person name="James T.Y."/>
            <person name="Larsson R."/>
            <person name="Schaer T.M."/>
            <person name="Refardt D."/>
            <person name="Pombert J.-F."/>
            <person name="Ebert D."/>
        </authorList>
    </citation>
    <scope>NUCLEOTIDE SEQUENCE [LARGE SCALE GENOMIC DNA]</scope>
    <source>
        <strain evidence="4 5">UGP3</strain>
        <tissue evidence="4">Spores</tissue>
    </source>
</reference>
<evidence type="ECO:0000256" key="1">
    <source>
        <dbReference type="PROSITE-ProRule" id="PRU00804"/>
    </source>
</evidence>
<sequence>MSQTHTSSATYEWGTQPTASGRQFSSENSEASSSSSAVKSPCTSMYLPQYLLGQASSPDPLRNLPLTSSPSKGTPPSFFHAGKNNVSANQVHLERRTFSPLRDTISIDNLNQIIASSSSSSFADAVPSSGLLGSPPRESLSDSVAHTPCTPTPSSGGVENAMLAQSPITPFSSIRNREFPICTMTTIFGFPPAELDVIISYFKTIGTVKFIKSLNPIEPKSSSTFRDPFDNCSAGPSWIHVEWASPLDASKALEKQGTLMFATLADGTDVQYMLGVIPFDTARAKLNSICAEDVIWSCSPVKLKRQNTPSSSIQNTENIFLDYKQNHADEALFPLRVEQTQELGSYFDNLLNWFFGV</sequence>
<dbReference type="OrthoDB" id="3365060at2759"/>
<evidence type="ECO:0000313" key="4">
    <source>
        <dbReference type="EMBL" id="KGG51161.1"/>
    </source>
</evidence>
<keyword evidence="1" id="KW-0811">Translocation</keyword>
<gene>
    <name evidence="4" type="ORF">DI09_42p40</name>
</gene>
<dbReference type="InterPro" id="IPR007846">
    <property type="entry name" value="RRM_NUP35_dom"/>
</dbReference>
<keyword evidence="1" id="KW-0653">Protein transport</keyword>
<dbReference type="GO" id="GO:0005643">
    <property type="term" value="C:nuclear pore"/>
    <property type="evidence" value="ECO:0007669"/>
    <property type="project" value="UniProtKB-UniRule"/>
</dbReference>
<dbReference type="RefSeq" id="XP_013237613.1">
    <property type="nucleotide sequence ID" value="XM_013382159.1"/>
</dbReference>
<dbReference type="EMBL" id="JMKJ01000366">
    <property type="protein sequence ID" value="KGG51161.1"/>
    <property type="molecule type" value="Genomic_DNA"/>
</dbReference>
<feature type="compositionally biased region" description="Low complexity" evidence="2">
    <location>
        <begin position="25"/>
        <end position="37"/>
    </location>
</feature>
<dbReference type="GO" id="GO:0051028">
    <property type="term" value="P:mRNA transport"/>
    <property type="evidence" value="ECO:0007669"/>
    <property type="project" value="UniProtKB-UniRule"/>
</dbReference>
<dbReference type="VEuPathDB" id="MicrosporidiaDB:DI09_42p40"/>
<dbReference type="Proteomes" id="UP000029725">
    <property type="component" value="Unassembled WGS sequence"/>
</dbReference>
<protein>
    <recommendedName>
        <fullName evidence="3">RRM Nup35-type domain-containing protein</fullName>
    </recommendedName>
</protein>
<organism evidence="4 5">
    <name type="scientific">Mitosporidium daphniae</name>
    <dbReference type="NCBI Taxonomy" id="1485682"/>
    <lineage>
        <taxon>Eukaryota</taxon>
        <taxon>Fungi</taxon>
        <taxon>Fungi incertae sedis</taxon>
        <taxon>Microsporidia</taxon>
        <taxon>Mitosporidium</taxon>
    </lineage>
</organism>
<dbReference type="Pfam" id="PF05172">
    <property type="entry name" value="RRM_Nup35"/>
    <property type="match status" value="1"/>
</dbReference>
<feature type="region of interest" description="Disordered" evidence="2">
    <location>
        <begin position="1"/>
        <end position="40"/>
    </location>
</feature>
<keyword evidence="1" id="KW-0539">Nucleus</keyword>
<comment type="caution">
    <text evidence="4">The sequence shown here is derived from an EMBL/GenBank/DDBJ whole genome shotgun (WGS) entry which is preliminary data.</text>
</comment>
<feature type="domain" description="RRM Nup35-type" evidence="3">
    <location>
        <begin position="179"/>
        <end position="286"/>
    </location>
</feature>
<feature type="region of interest" description="Disordered" evidence="2">
    <location>
        <begin position="58"/>
        <end position="83"/>
    </location>
</feature>
<keyword evidence="5" id="KW-1185">Reference proteome</keyword>
<name>A0A098VTV6_9MICR</name>
<evidence type="ECO:0000259" key="3">
    <source>
        <dbReference type="PROSITE" id="PS51472"/>
    </source>
</evidence>
<dbReference type="PROSITE" id="PS51472">
    <property type="entry name" value="RRM_NUP35"/>
    <property type="match status" value="1"/>
</dbReference>
<accession>A0A098VTV6</accession>
<dbReference type="AlphaFoldDB" id="A0A098VTV6"/>
<keyword evidence="1" id="KW-0509">mRNA transport</keyword>
<keyword evidence="1" id="KW-0813">Transport</keyword>
<dbReference type="GeneID" id="25259950"/>
<feature type="region of interest" description="Disordered" evidence="2">
    <location>
        <begin position="121"/>
        <end position="158"/>
    </location>
</feature>
<feature type="compositionally biased region" description="Polar residues" evidence="2">
    <location>
        <begin position="65"/>
        <end position="74"/>
    </location>
</feature>
<dbReference type="InterPro" id="IPR012677">
    <property type="entry name" value="Nucleotide-bd_a/b_plait_sf"/>
</dbReference>
<keyword evidence="1" id="KW-0906">Nuclear pore complex</keyword>
<evidence type="ECO:0000313" key="5">
    <source>
        <dbReference type="Proteomes" id="UP000029725"/>
    </source>
</evidence>
<dbReference type="Gene3D" id="3.30.70.330">
    <property type="match status" value="1"/>
</dbReference>